<organism evidence="4 5">
    <name type="scientific">Oopsacas minuta</name>
    <dbReference type="NCBI Taxonomy" id="111878"/>
    <lineage>
        <taxon>Eukaryota</taxon>
        <taxon>Metazoa</taxon>
        <taxon>Porifera</taxon>
        <taxon>Hexactinellida</taxon>
        <taxon>Hexasterophora</taxon>
        <taxon>Lyssacinosida</taxon>
        <taxon>Leucopsacidae</taxon>
        <taxon>Oopsacas</taxon>
    </lineage>
</organism>
<evidence type="ECO:0000313" key="5">
    <source>
        <dbReference type="Proteomes" id="UP001165289"/>
    </source>
</evidence>
<dbReference type="AlphaFoldDB" id="A0AAV7KBM8"/>
<dbReference type="Gene3D" id="1.25.10.10">
    <property type="entry name" value="Leucine-rich Repeat Variant"/>
    <property type="match status" value="1"/>
</dbReference>
<comment type="caution">
    <text evidence="4">The sequence shown here is derived from an EMBL/GenBank/DDBJ whole genome shotgun (WGS) entry which is preliminary data.</text>
</comment>
<dbReference type="GO" id="GO:0005737">
    <property type="term" value="C:cytoplasm"/>
    <property type="evidence" value="ECO:0007669"/>
    <property type="project" value="TreeGrafter"/>
</dbReference>
<gene>
    <name evidence="4" type="ORF">LOD99_15818</name>
</gene>
<sequence>MDVTCAIQGSCNPAIEEPPNNPAGRKCAKLFFSLPYLQNIIPLSVAAAKIGHREASLSILKFYKDLVTTAFPGAKMIDAQSDALTALNTNGQTIIDVLVFGLAGEIPSRLSIELADCLWAFLESCRNETLQWIRSSLERAPDHSPSGLAVRADTKQKFYSDTEKCEDKEHFKSICRSLAGKYHA</sequence>
<evidence type="ECO:0000256" key="3">
    <source>
        <dbReference type="ARBA" id="ARBA00023242"/>
    </source>
</evidence>
<name>A0AAV7KBM8_9METZ</name>
<evidence type="ECO:0000313" key="4">
    <source>
        <dbReference type="EMBL" id="KAI6658105.1"/>
    </source>
</evidence>
<protein>
    <submittedName>
        <fullName evidence="4">Transportin-3-like</fullName>
    </submittedName>
</protein>
<keyword evidence="5" id="KW-1185">Reference proteome</keyword>
<keyword evidence="2" id="KW-0813">Transport</keyword>
<accession>A0AAV7KBM8</accession>
<evidence type="ECO:0000256" key="1">
    <source>
        <dbReference type="ARBA" id="ARBA00004123"/>
    </source>
</evidence>
<dbReference type="PANTHER" id="PTHR12363">
    <property type="entry name" value="TRANSPORTIN 3 AND IMPORTIN 13"/>
    <property type="match status" value="1"/>
</dbReference>
<dbReference type="GO" id="GO:0006606">
    <property type="term" value="P:protein import into nucleus"/>
    <property type="evidence" value="ECO:0007669"/>
    <property type="project" value="TreeGrafter"/>
</dbReference>
<reference evidence="4 5" key="1">
    <citation type="journal article" date="2023" name="BMC Biol.">
        <title>The compact genome of the sponge Oopsacas minuta (Hexactinellida) is lacking key metazoan core genes.</title>
        <authorList>
            <person name="Santini S."/>
            <person name="Schenkelaars Q."/>
            <person name="Jourda C."/>
            <person name="Duchesne M."/>
            <person name="Belahbib H."/>
            <person name="Rocher C."/>
            <person name="Selva M."/>
            <person name="Riesgo A."/>
            <person name="Vervoort M."/>
            <person name="Leys S.P."/>
            <person name="Kodjabachian L."/>
            <person name="Le Bivic A."/>
            <person name="Borchiellini C."/>
            <person name="Claverie J.M."/>
            <person name="Renard E."/>
        </authorList>
    </citation>
    <scope>NUCLEOTIDE SEQUENCE [LARGE SCALE GENOMIC DNA]</scope>
    <source>
        <strain evidence="4">SPO-2</strain>
    </source>
</reference>
<dbReference type="InterPro" id="IPR051345">
    <property type="entry name" value="Importin_beta-like_NTR"/>
</dbReference>
<evidence type="ECO:0000256" key="2">
    <source>
        <dbReference type="ARBA" id="ARBA00022448"/>
    </source>
</evidence>
<dbReference type="PANTHER" id="PTHR12363:SF33">
    <property type="entry name" value="IMPORTIN-13"/>
    <property type="match status" value="1"/>
</dbReference>
<dbReference type="InterPro" id="IPR011989">
    <property type="entry name" value="ARM-like"/>
</dbReference>
<proteinExistence type="predicted"/>
<dbReference type="GO" id="GO:0005634">
    <property type="term" value="C:nucleus"/>
    <property type="evidence" value="ECO:0007669"/>
    <property type="project" value="UniProtKB-SubCell"/>
</dbReference>
<comment type="subcellular location">
    <subcellularLocation>
        <location evidence="1">Nucleus</location>
    </subcellularLocation>
</comment>
<dbReference type="Proteomes" id="UP001165289">
    <property type="component" value="Unassembled WGS sequence"/>
</dbReference>
<keyword evidence="3" id="KW-0539">Nucleus</keyword>
<dbReference type="EMBL" id="JAKMXF010000110">
    <property type="protein sequence ID" value="KAI6658105.1"/>
    <property type="molecule type" value="Genomic_DNA"/>
</dbReference>